<reference evidence="7" key="1">
    <citation type="journal article" date="2014" name="Int. J. Syst. Evol. Microbiol.">
        <title>Complete genome sequence of Corynebacterium casei LMG S-19264T (=DSM 44701T), isolated from a smear-ripened cheese.</title>
        <authorList>
            <consortium name="US DOE Joint Genome Institute (JGI-PGF)"/>
            <person name="Walter F."/>
            <person name="Albersmeier A."/>
            <person name="Kalinowski J."/>
            <person name="Ruckert C."/>
        </authorList>
    </citation>
    <scope>NUCLEOTIDE SEQUENCE</scope>
    <source>
        <strain evidence="7">JCM 12580</strain>
    </source>
</reference>
<name>A0A917Q287_9BACI</name>
<sequence length="316" mass="36073">MIVLSLAKISEKHRTGLRERYPHLTFVFCRNMDEAKPYINKTEILLTFGSDLTAELISQAYQLKWIMVLSAGIEKMPSNAINERNIMVTNAKGIHKYPMAEYAMSMLMQINRSAKQLIANENANKWDHSVRMQELTGKTMLIAGAGSIGQEVARLARAFRMNVYGVSRSGRSTEYFDRIVKQDVFKSMLPEADYVVSVLPSTAETKDFFTYDHFRKMPDHAVFLNMGRGGVVREDTILKAVHTGEIAHAVLDVFEEEPLPENHPFWQEENVTVTPHLSGVSPFYQKRALEIFEENLRTYLNGGTHYVNKIDITRGY</sequence>
<keyword evidence="3" id="KW-0520">NAD</keyword>
<dbReference type="RefSeq" id="WP_188634224.1">
    <property type="nucleotide sequence ID" value="NZ_BMNQ01000080.1"/>
</dbReference>
<reference evidence="7" key="2">
    <citation type="submission" date="2020-09" db="EMBL/GenBank/DDBJ databases">
        <authorList>
            <person name="Sun Q."/>
            <person name="Ohkuma M."/>
        </authorList>
    </citation>
    <scope>NUCLEOTIDE SEQUENCE</scope>
    <source>
        <strain evidence="7">JCM 12580</strain>
    </source>
</reference>
<dbReference type="SUPFAM" id="SSF51735">
    <property type="entry name" value="NAD(P)-binding Rossmann-fold domains"/>
    <property type="match status" value="1"/>
</dbReference>
<dbReference type="GO" id="GO:0051287">
    <property type="term" value="F:NAD binding"/>
    <property type="evidence" value="ECO:0007669"/>
    <property type="project" value="InterPro"/>
</dbReference>
<dbReference type="PANTHER" id="PTHR43333">
    <property type="entry name" value="2-HACID_DH_C DOMAIN-CONTAINING PROTEIN"/>
    <property type="match status" value="1"/>
</dbReference>
<evidence type="ECO:0000259" key="5">
    <source>
        <dbReference type="Pfam" id="PF00389"/>
    </source>
</evidence>
<keyword evidence="2 4" id="KW-0560">Oxidoreductase</keyword>
<gene>
    <name evidence="7" type="ORF">GCM10007063_33140</name>
</gene>
<feature type="domain" description="D-isomer specific 2-hydroxyacid dehydrogenase catalytic" evidence="5">
    <location>
        <begin position="9"/>
        <end position="304"/>
    </location>
</feature>
<protein>
    <submittedName>
        <fullName evidence="7">Glycerate dehydrogenase</fullName>
    </submittedName>
</protein>
<dbReference type="Gene3D" id="3.40.50.720">
    <property type="entry name" value="NAD(P)-binding Rossmann-like Domain"/>
    <property type="match status" value="2"/>
</dbReference>
<dbReference type="SUPFAM" id="SSF52283">
    <property type="entry name" value="Formate/glycerate dehydrogenase catalytic domain-like"/>
    <property type="match status" value="1"/>
</dbReference>
<dbReference type="Pfam" id="PF02826">
    <property type="entry name" value="2-Hacid_dh_C"/>
    <property type="match status" value="1"/>
</dbReference>
<evidence type="ECO:0000259" key="6">
    <source>
        <dbReference type="Pfam" id="PF02826"/>
    </source>
</evidence>
<dbReference type="GO" id="GO:0016616">
    <property type="term" value="F:oxidoreductase activity, acting on the CH-OH group of donors, NAD or NADP as acceptor"/>
    <property type="evidence" value="ECO:0007669"/>
    <property type="project" value="InterPro"/>
</dbReference>
<evidence type="ECO:0000256" key="2">
    <source>
        <dbReference type="ARBA" id="ARBA00023002"/>
    </source>
</evidence>
<dbReference type="InterPro" id="IPR036291">
    <property type="entry name" value="NAD(P)-bd_dom_sf"/>
</dbReference>
<comment type="similarity">
    <text evidence="1 4">Belongs to the D-isomer specific 2-hydroxyacid dehydrogenase family.</text>
</comment>
<feature type="domain" description="D-isomer specific 2-hydroxyacid dehydrogenase NAD-binding" evidence="6">
    <location>
        <begin position="104"/>
        <end position="278"/>
    </location>
</feature>
<dbReference type="PANTHER" id="PTHR43333:SF1">
    <property type="entry name" value="D-ISOMER SPECIFIC 2-HYDROXYACID DEHYDROGENASE NAD-BINDING DOMAIN-CONTAINING PROTEIN"/>
    <property type="match status" value="1"/>
</dbReference>
<evidence type="ECO:0000256" key="4">
    <source>
        <dbReference type="RuleBase" id="RU003719"/>
    </source>
</evidence>
<accession>A0A917Q287</accession>
<proteinExistence type="inferred from homology"/>
<dbReference type="InterPro" id="IPR006140">
    <property type="entry name" value="D-isomer_DH_NAD-bd"/>
</dbReference>
<organism evidence="7 8">
    <name type="scientific">Lentibacillus kapialis</name>
    <dbReference type="NCBI Taxonomy" id="340214"/>
    <lineage>
        <taxon>Bacteria</taxon>
        <taxon>Bacillati</taxon>
        <taxon>Bacillota</taxon>
        <taxon>Bacilli</taxon>
        <taxon>Bacillales</taxon>
        <taxon>Bacillaceae</taxon>
        <taxon>Lentibacillus</taxon>
    </lineage>
</organism>
<dbReference type="EMBL" id="BMNQ01000080">
    <property type="protein sequence ID" value="GGK08014.1"/>
    <property type="molecule type" value="Genomic_DNA"/>
</dbReference>
<dbReference type="CDD" id="cd05300">
    <property type="entry name" value="2-Hacid_dh_1"/>
    <property type="match status" value="1"/>
</dbReference>
<dbReference type="FunFam" id="3.40.50.720:FF:000363">
    <property type="entry name" value="D-isomer specific 2-hydroxyacid dehydrogenase"/>
    <property type="match status" value="1"/>
</dbReference>
<dbReference type="InterPro" id="IPR006139">
    <property type="entry name" value="D-isomer_2_OHA_DH_cat_dom"/>
</dbReference>
<dbReference type="AlphaFoldDB" id="A0A917Q287"/>
<keyword evidence="8" id="KW-1185">Reference proteome</keyword>
<dbReference type="Pfam" id="PF00389">
    <property type="entry name" value="2-Hacid_dh"/>
    <property type="match status" value="1"/>
</dbReference>
<evidence type="ECO:0000313" key="7">
    <source>
        <dbReference type="EMBL" id="GGK08014.1"/>
    </source>
</evidence>
<evidence type="ECO:0000256" key="1">
    <source>
        <dbReference type="ARBA" id="ARBA00005854"/>
    </source>
</evidence>
<comment type="caution">
    <text evidence="7">The sequence shown here is derived from an EMBL/GenBank/DDBJ whole genome shotgun (WGS) entry which is preliminary data.</text>
</comment>
<dbReference type="Proteomes" id="UP000658382">
    <property type="component" value="Unassembled WGS sequence"/>
</dbReference>
<evidence type="ECO:0000313" key="8">
    <source>
        <dbReference type="Proteomes" id="UP000658382"/>
    </source>
</evidence>
<evidence type="ECO:0000256" key="3">
    <source>
        <dbReference type="ARBA" id="ARBA00023027"/>
    </source>
</evidence>